<name>A0ABY1QMB9_9SPHN</name>
<protein>
    <submittedName>
        <fullName evidence="1">Uncharacterized protein</fullName>
    </submittedName>
</protein>
<organism evidence="1 2">
    <name type="scientific">Novosphingobium panipatense</name>
    <dbReference type="NCBI Taxonomy" id="428991"/>
    <lineage>
        <taxon>Bacteria</taxon>
        <taxon>Pseudomonadati</taxon>
        <taxon>Pseudomonadota</taxon>
        <taxon>Alphaproteobacteria</taxon>
        <taxon>Sphingomonadales</taxon>
        <taxon>Sphingomonadaceae</taxon>
        <taxon>Novosphingobium</taxon>
    </lineage>
</organism>
<proteinExistence type="predicted"/>
<gene>
    <name evidence="1" type="ORF">SAMN06296065_106170</name>
</gene>
<dbReference type="EMBL" id="FXUI01000006">
    <property type="protein sequence ID" value="SMP72253.1"/>
    <property type="molecule type" value="Genomic_DNA"/>
</dbReference>
<evidence type="ECO:0000313" key="2">
    <source>
        <dbReference type="Proteomes" id="UP001157910"/>
    </source>
</evidence>
<accession>A0ABY1QMB9</accession>
<keyword evidence="2" id="KW-1185">Reference proteome</keyword>
<dbReference type="Proteomes" id="UP001157910">
    <property type="component" value="Unassembled WGS sequence"/>
</dbReference>
<sequence length="39" mass="4166">MPLNIQALRAVAALLVAFARLQVLCVAPGPLLSLLRCHL</sequence>
<comment type="caution">
    <text evidence="1">The sequence shown here is derived from an EMBL/GenBank/DDBJ whole genome shotgun (WGS) entry which is preliminary data.</text>
</comment>
<reference evidence="1 2" key="1">
    <citation type="submission" date="2017-05" db="EMBL/GenBank/DDBJ databases">
        <authorList>
            <person name="Varghese N."/>
            <person name="Submissions S."/>
        </authorList>
    </citation>
    <scope>NUCLEOTIDE SEQUENCE [LARGE SCALE GENOMIC DNA]</scope>
    <source>
        <strain evidence="1 2">SM16</strain>
    </source>
</reference>
<evidence type="ECO:0000313" key="1">
    <source>
        <dbReference type="EMBL" id="SMP72253.1"/>
    </source>
</evidence>